<name>A0A564WZ99_9FIRM</name>
<dbReference type="Proteomes" id="UP000366766">
    <property type="component" value="Unassembled WGS sequence"/>
</dbReference>
<dbReference type="EMBL" id="WWVF01000015">
    <property type="protein sequence ID" value="MZS89234.1"/>
    <property type="molecule type" value="Genomic_DNA"/>
</dbReference>
<dbReference type="RefSeq" id="WP_008707199.1">
    <property type="nucleotide sequence ID" value="NZ_CABHOF010000084.1"/>
</dbReference>
<organism evidence="2 3">
    <name type="scientific">Blautia wexlerae</name>
    <dbReference type="NCBI Taxonomy" id="418240"/>
    <lineage>
        <taxon>Bacteria</taxon>
        <taxon>Bacillati</taxon>
        <taxon>Bacillota</taxon>
        <taxon>Clostridia</taxon>
        <taxon>Lachnospirales</taxon>
        <taxon>Lachnospiraceae</taxon>
        <taxon>Blautia</taxon>
    </lineage>
</organism>
<protein>
    <submittedName>
        <fullName evidence="2">Uncharacterized protein</fullName>
    </submittedName>
</protein>
<accession>A0A564WZ99</accession>
<reference evidence="1 4" key="1">
    <citation type="journal article" date="2019" name="Nat. Med.">
        <title>A library of human gut bacterial isolates paired with longitudinal multiomics data enables mechanistic microbiome research.</title>
        <authorList>
            <person name="Poyet M."/>
            <person name="Groussin M."/>
            <person name="Gibbons S.M."/>
            <person name="Avila-Pacheco J."/>
            <person name="Jiang X."/>
            <person name="Kearney S.M."/>
            <person name="Perrotta A.R."/>
            <person name="Berdy B."/>
            <person name="Zhao S."/>
            <person name="Lieberman T.D."/>
            <person name="Swanson P.K."/>
            <person name="Smith M."/>
            <person name="Roesemann S."/>
            <person name="Alexander J.E."/>
            <person name="Rich S.A."/>
            <person name="Livny J."/>
            <person name="Vlamakis H."/>
            <person name="Clish C."/>
            <person name="Bullock K."/>
            <person name="Deik A."/>
            <person name="Scott J."/>
            <person name="Pierce K.A."/>
            <person name="Xavier R.J."/>
            <person name="Alm E.J."/>
        </authorList>
    </citation>
    <scope>NUCLEOTIDE SEQUENCE [LARGE SCALE GENOMIC DNA]</scope>
    <source>
        <strain evidence="1 4">BIOML-A12</strain>
    </source>
</reference>
<gene>
    <name evidence="2" type="ORF">BWLFYP14_00185</name>
    <name evidence="1" type="ORF">GT712_09145</name>
</gene>
<keyword evidence="3" id="KW-1185">Reference proteome</keyword>
<reference evidence="2 3" key="2">
    <citation type="submission" date="2019-07" db="EMBL/GenBank/DDBJ databases">
        <authorList>
            <person name="Chang H.-W."/>
            <person name="Raman A."/>
            <person name="Venkatesh S."/>
            <person name="Gehrig J."/>
        </authorList>
    </citation>
    <scope>NUCLEOTIDE SEQUENCE [LARGE SCALE GENOMIC DNA]</scope>
    <source>
        <strain evidence="2">Blautia_wexlerae_LFYP_14</strain>
    </source>
</reference>
<dbReference type="Proteomes" id="UP000477156">
    <property type="component" value="Unassembled WGS sequence"/>
</dbReference>
<proteinExistence type="predicted"/>
<evidence type="ECO:0000313" key="1">
    <source>
        <dbReference type="EMBL" id="MZS89234.1"/>
    </source>
</evidence>
<evidence type="ECO:0000313" key="4">
    <source>
        <dbReference type="Proteomes" id="UP000477156"/>
    </source>
</evidence>
<sequence length="195" mass="23365">MTDADRTDKAEERENMYIMMFTLQSLQNYGLSVKKTVERSLDYLWEWYQESGEERYLLLAKQHMQAYVNMGFALNEQNQTIRDIISILDQTIADFYPKDSLPGKRVKLTKAQIRSMIGRWRPSRENPMTIGELVEDIIKKVKEHQTGRYIYRYCRSDCTSGEDAEIYELVVGREESYFYDVRKFRFYTFMEETKK</sequence>
<dbReference type="AlphaFoldDB" id="A0A564WZ99"/>
<dbReference type="EMBL" id="CABHOF010000084">
    <property type="protein sequence ID" value="VUX67344.1"/>
    <property type="molecule type" value="Genomic_DNA"/>
</dbReference>
<evidence type="ECO:0000313" key="2">
    <source>
        <dbReference type="EMBL" id="VUX67344.1"/>
    </source>
</evidence>
<evidence type="ECO:0000313" key="3">
    <source>
        <dbReference type="Proteomes" id="UP000366766"/>
    </source>
</evidence>